<name>A0A6N4SMX2_CYTH3</name>
<keyword evidence="1" id="KW-0732">Signal</keyword>
<accession>A0A6N4SMX2</accession>
<dbReference type="PANTHER" id="PTHR37841">
    <property type="entry name" value="GLR2918 PROTEIN"/>
    <property type="match status" value="1"/>
</dbReference>
<evidence type="ECO:0000256" key="1">
    <source>
        <dbReference type="SAM" id="SignalP"/>
    </source>
</evidence>
<sequence length="522" mass="59762">MTCLIWINNRNKFVIKGLRPILAFFLSIVSFFTVQAQADTSNKITGAKAAAIQKTATVSKPPVEYKHFPSTSAFSLALKNKSFLSTYAVVSVVDTVAGILRKKTGIVSNNKLIVPFEYDSVLFINQHEFIVQAHIVTKRTYACNYLILDAQKNSVIDFKAIRITFLGNHLYDIHTATNRFLYNSLTKRSSATFDRFAILDSAFILLTTASEYQLCDHSLNDFISSPFKVLLQANDSTYNAVLYTEWDIYKHTGEKLFSAVRCDSIKASAEPATWDVYRNGNVYHRRYISRAETPLIVHTDSITYSKTLNISKLKYDTIKTMLRFDTVYYQSDNLLMYKKAGKYGYSDTIGNVKISHQYDTITAWHENMAAFMFKKKWGYLTRREELTVQPYYMIALPFSNGAAPVYDGKKWMFITKNGKNINSVMYDSIQKTISGKWYVFSKGLAGLCDVTGRELIPPVYEYLLDAGSDVYVFKKEYLYGLIGRDRTIICKPMYDAFQYDKGNNCLLLKQLYQTPLLFVIHK</sequence>
<keyword evidence="3" id="KW-1185">Reference proteome</keyword>
<dbReference type="InterPro" id="IPR032774">
    <property type="entry name" value="WG_beta_rep"/>
</dbReference>
<dbReference type="AlphaFoldDB" id="A0A6N4SMX2"/>
<gene>
    <name evidence="2" type="ordered locus">CHU_0332</name>
</gene>
<dbReference type="PANTHER" id="PTHR37841:SF1">
    <property type="entry name" value="DUF3298 DOMAIN-CONTAINING PROTEIN"/>
    <property type="match status" value="1"/>
</dbReference>
<organism evidence="2 3">
    <name type="scientific">Cytophaga hutchinsonii (strain ATCC 33406 / DSM 1761 / CIP 103989 / NBRC 15051 / NCIMB 9469 / D465)</name>
    <dbReference type="NCBI Taxonomy" id="269798"/>
    <lineage>
        <taxon>Bacteria</taxon>
        <taxon>Pseudomonadati</taxon>
        <taxon>Bacteroidota</taxon>
        <taxon>Cytophagia</taxon>
        <taxon>Cytophagales</taxon>
        <taxon>Cytophagaceae</taxon>
        <taxon>Cytophaga</taxon>
    </lineage>
</organism>
<dbReference type="KEGG" id="chu:CHU_0332"/>
<feature type="signal peptide" evidence="1">
    <location>
        <begin position="1"/>
        <end position="38"/>
    </location>
</feature>
<protein>
    <recommendedName>
        <fullName evidence="4">WG repeat-containing protein</fullName>
    </recommendedName>
</protein>
<dbReference type="Proteomes" id="UP000001822">
    <property type="component" value="Chromosome"/>
</dbReference>
<evidence type="ECO:0000313" key="2">
    <source>
        <dbReference type="EMBL" id="ABG57622.1"/>
    </source>
</evidence>
<evidence type="ECO:0000313" key="3">
    <source>
        <dbReference type="Proteomes" id="UP000001822"/>
    </source>
</evidence>
<feature type="chain" id="PRO_5027024458" description="WG repeat-containing protein" evidence="1">
    <location>
        <begin position="39"/>
        <end position="522"/>
    </location>
</feature>
<dbReference type="EMBL" id="CP000383">
    <property type="protein sequence ID" value="ABG57622.1"/>
    <property type="molecule type" value="Genomic_DNA"/>
</dbReference>
<reference evidence="2 3" key="1">
    <citation type="journal article" date="2007" name="Appl. Environ. Microbiol.">
        <title>Genome sequence of the cellulolytic gliding bacterium Cytophaga hutchinsonii.</title>
        <authorList>
            <person name="Xie G."/>
            <person name="Bruce D.C."/>
            <person name="Challacombe J.F."/>
            <person name="Chertkov O."/>
            <person name="Detter J.C."/>
            <person name="Gilna P."/>
            <person name="Han C.S."/>
            <person name="Lucas S."/>
            <person name="Misra M."/>
            <person name="Myers G.L."/>
            <person name="Richardson P."/>
            <person name="Tapia R."/>
            <person name="Thayer N."/>
            <person name="Thompson L.S."/>
            <person name="Brettin T.S."/>
            <person name="Henrissat B."/>
            <person name="Wilson D.B."/>
            <person name="McBride M.J."/>
        </authorList>
    </citation>
    <scope>NUCLEOTIDE SEQUENCE [LARGE SCALE GENOMIC DNA]</scope>
    <source>
        <strain evidence="3">ATCC 33406 / DSM 1761 / CIP 103989 / NBRC 15051 / NCIMB 9469 / D465</strain>
    </source>
</reference>
<proteinExistence type="predicted"/>
<dbReference type="Pfam" id="PF14903">
    <property type="entry name" value="WG_beta_rep"/>
    <property type="match status" value="2"/>
</dbReference>
<evidence type="ECO:0008006" key="4">
    <source>
        <dbReference type="Google" id="ProtNLM"/>
    </source>
</evidence>